<organism evidence="1">
    <name type="scientific">Physcomitrium patens</name>
    <name type="common">Spreading-leaved earth moss</name>
    <name type="synonym">Physcomitrella patens</name>
    <dbReference type="NCBI Taxonomy" id="3218"/>
    <lineage>
        <taxon>Eukaryota</taxon>
        <taxon>Viridiplantae</taxon>
        <taxon>Streptophyta</taxon>
        <taxon>Embryophyta</taxon>
        <taxon>Bryophyta</taxon>
        <taxon>Bryophytina</taxon>
        <taxon>Bryopsida</taxon>
        <taxon>Funariidae</taxon>
        <taxon>Funariales</taxon>
        <taxon>Funariaceae</taxon>
        <taxon>Physcomitrium</taxon>
    </lineage>
</organism>
<dbReference type="EnsemblPlants" id="Pp3c7_15670V3.1">
    <property type="protein sequence ID" value="PAC:32925335.CDS.1"/>
    <property type="gene ID" value="Pp3c7_15670"/>
</dbReference>
<dbReference type="Proteomes" id="UP000006727">
    <property type="component" value="Chromosome 7"/>
</dbReference>
<protein>
    <submittedName>
        <fullName evidence="1 2">Uncharacterized protein</fullName>
    </submittedName>
</protein>
<dbReference type="Gramene" id="Pp3c7_15670V3.1">
    <property type="protein sequence ID" value="PAC:32925335.CDS.1"/>
    <property type="gene ID" value="Pp3c7_15670"/>
</dbReference>
<reference evidence="2" key="3">
    <citation type="submission" date="2020-12" db="UniProtKB">
        <authorList>
            <consortium name="EnsemblPlants"/>
        </authorList>
    </citation>
    <scope>IDENTIFICATION</scope>
</reference>
<reference evidence="1 3" key="2">
    <citation type="journal article" date="2018" name="Plant J.">
        <title>The Physcomitrella patens chromosome-scale assembly reveals moss genome structure and evolution.</title>
        <authorList>
            <person name="Lang D."/>
            <person name="Ullrich K.K."/>
            <person name="Murat F."/>
            <person name="Fuchs J."/>
            <person name="Jenkins J."/>
            <person name="Haas F.B."/>
            <person name="Piednoel M."/>
            <person name="Gundlach H."/>
            <person name="Van Bel M."/>
            <person name="Meyberg R."/>
            <person name="Vives C."/>
            <person name="Morata J."/>
            <person name="Symeonidi A."/>
            <person name="Hiss M."/>
            <person name="Muchero W."/>
            <person name="Kamisugi Y."/>
            <person name="Saleh O."/>
            <person name="Blanc G."/>
            <person name="Decker E.L."/>
            <person name="van Gessel N."/>
            <person name="Grimwood J."/>
            <person name="Hayes R.D."/>
            <person name="Graham S.W."/>
            <person name="Gunter L.E."/>
            <person name="McDaniel S.F."/>
            <person name="Hoernstein S.N.W."/>
            <person name="Larsson A."/>
            <person name="Li F.W."/>
            <person name="Perroud P.F."/>
            <person name="Phillips J."/>
            <person name="Ranjan P."/>
            <person name="Rokshar D.S."/>
            <person name="Rothfels C.J."/>
            <person name="Schneider L."/>
            <person name="Shu S."/>
            <person name="Stevenson D.W."/>
            <person name="Thummler F."/>
            <person name="Tillich M."/>
            <person name="Villarreal Aguilar J.C."/>
            <person name="Widiez T."/>
            <person name="Wong G.K."/>
            <person name="Wymore A."/>
            <person name="Zhang Y."/>
            <person name="Zimmer A.D."/>
            <person name="Quatrano R.S."/>
            <person name="Mayer K.F.X."/>
            <person name="Goodstein D."/>
            <person name="Casacuberta J.M."/>
            <person name="Vandepoele K."/>
            <person name="Reski R."/>
            <person name="Cuming A.C."/>
            <person name="Tuskan G.A."/>
            <person name="Maumus F."/>
            <person name="Salse J."/>
            <person name="Schmutz J."/>
            <person name="Rensing S.A."/>
        </authorList>
    </citation>
    <scope>NUCLEOTIDE SEQUENCE [LARGE SCALE GENOMIC DNA]</scope>
    <source>
        <strain evidence="2 3">cv. Gransden 2004</strain>
    </source>
</reference>
<evidence type="ECO:0000313" key="1">
    <source>
        <dbReference type="EMBL" id="PNR51251.1"/>
    </source>
</evidence>
<dbReference type="Gramene" id="Pp3c7_15670V3.2">
    <property type="protein sequence ID" value="PAC:32925336.CDS.1"/>
    <property type="gene ID" value="Pp3c7_15670"/>
</dbReference>
<keyword evidence="3" id="KW-1185">Reference proteome</keyword>
<gene>
    <name evidence="1" type="ORF">PHYPA_010437</name>
</gene>
<dbReference type="EnsemblPlants" id="Pp3c7_15670V3.2">
    <property type="protein sequence ID" value="PAC:32925336.CDS.1"/>
    <property type="gene ID" value="Pp3c7_15670"/>
</dbReference>
<proteinExistence type="predicted"/>
<evidence type="ECO:0000313" key="2">
    <source>
        <dbReference type="EnsemblPlants" id="PAC:32925335.CDS.1"/>
    </source>
</evidence>
<dbReference type="EMBL" id="ABEU02000007">
    <property type="protein sequence ID" value="PNR51251.1"/>
    <property type="molecule type" value="Genomic_DNA"/>
</dbReference>
<sequence length="66" mass="7472">MFHLPFFSAPVVRVTSKEPQCTLCQMISCPKLARDTDAGLVLSKQCAIHSAIVFVIVDYLWRVFQD</sequence>
<dbReference type="AlphaFoldDB" id="A0A2K1KBV1"/>
<dbReference type="InParanoid" id="A0A2K1KBV1"/>
<accession>A0A2K1KBV1</accession>
<evidence type="ECO:0000313" key="3">
    <source>
        <dbReference type="Proteomes" id="UP000006727"/>
    </source>
</evidence>
<name>A0A2K1KBV1_PHYPA</name>
<reference evidence="1 3" key="1">
    <citation type="journal article" date="2008" name="Science">
        <title>The Physcomitrella genome reveals evolutionary insights into the conquest of land by plants.</title>
        <authorList>
            <person name="Rensing S."/>
            <person name="Lang D."/>
            <person name="Zimmer A."/>
            <person name="Terry A."/>
            <person name="Salamov A."/>
            <person name="Shapiro H."/>
            <person name="Nishiyama T."/>
            <person name="Perroud P.-F."/>
            <person name="Lindquist E."/>
            <person name="Kamisugi Y."/>
            <person name="Tanahashi T."/>
            <person name="Sakakibara K."/>
            <person name="Fujita T."/>
            <person name="Oishi K."/>
            <person name="Shin-I T."/>
            <person name="Kuroki Y."/>
            <person name="Toyoda A."/>
            <person name="Suzuki Y."/>
            <person name="Hashimoto A."/>
            <person name="Yamaguchi K."/>
            <person name="Sugano A."/>
            <person name="Kohara Y."/>
            <person name="Fujiyama A."/>
            <person name="Anterola A."/>
            <person name="Aoki S."/>
            <person name="Ashton N."/>
            <person name="Barbazuk W.B."/>
            <person name="Barker E."/>
            <person name="Bennetzen J."/>
            <person name="Bezanilla M."/>
            <person name="Blankenship R."/>
            <person name="Cho S.H."/>
            <person name="Dutcher S."/>
            <person name="Estelle M."/>
            <person name="Fawcett J.A."/>
            <person name="Gundlach H."/>
            <person name="Hanada K."/>
            <person name="Heyl A."/>
            <person name="Hicks K.A."/>
            <person name="Hugh J."/>
            <person name="Lohr M."/>
            <person name="Mayer K."/>
            <person name="Melkozernov A."/>
            <person name="Murata T."/>
            <person name="Nelson D."/>
            <person name="Pils B."/>
            <person name="Prigge M."/>
            <person name="Reiss B."/>
            <person name="Renner T."/>
            <person name="Rombauts S."/>
            <person name="Rushton P."/>
            <person name="Sanderfoot A."/>
            <person name="Schween G."/>
            <person name="Shiu S.-H."/>
            <person name="Stueber K."/>
            <person name="Theodoulou F.L."/>
            <person name="Tu H."/>
            <person name="Van de Peer Y."/>
            <person name="Verrier P.J."/>
            <person name="Waters E."/>
            <person name="Wood A."/>
            <person name="Yang L."/>
            <person name="Cove D."/>
            <person name="Cuming A."/>
            <person name="Hasebe M."/>
            <person name="Lucas S."/>
            <person name="Mishler D.B."/>
            <person name="Reski R."/>
            <person name="Grigoriev I."/>
            <person name="Quatrano R.S."/>
            <person name="Boore J.L."/>
        </authorList>
    </citation>
    <scope>NUCLEOTIDE SEQUENCE [LARGE SCALE GENOMIC DNA]</scope>
    <source>
        <strain evidence="2 3">cv. Gransden 2004</strain>
    </source>
</reference>